<organism evidence="3 4">
    <name type="scientific">Anaeromyxobacter oryzae</name>
    <dbReference type="NCBI Taxonomy" id="2918170"/>
    <lineage>
        <taxon>Bacteria</taxon>
        <taxon>Pseudomonadati</taxon>
        <taxon>Myxococcota</taxon>
        <taxon>Myxococcia</taxon>
        <taxon>Myxococcales</taxon>
        <taxon>Cystobacterineae</taxon>
        <taxon>Anaeromyxobacteraceae</taxon>
        <taxon>Anaeromyxobacter</taxon>
    </lineage>
</organism>
<dbReference type="InterPro" id="IPR036291">
    <property type="entry name" value="NAD(P)-bd_dom_sf"/>
</dbReference>
<evidence type="ECO:0000256" key="1">
    <source>
        <dbReference type="ARBA" id="ARBA00006484"/>
    </source>
</evidence>
<protein>
    <submittedName>
        <fullName evidence="3">Short-chain dehydrogenase</fullName>
    </submittedName>
</protein>
<dbReference type="PANTHER" id="PTHR43639:SF1">
    <property type="entry name" value="SHORT-CHAIN DEHYDROGENASE_REDUCTASE FAMILY PROTEIN"/>
    <property type="match status" value="1"/>
</dbReference>
<dbReference type="Proteomes" id="UP001162891">
    <property type="component" value="Chromosome"/>
</dbReference>
<evidence type="ECO:0000313" key="4">
    <source>
        <dbReference type="Proteomes" id="UP001162891"/>
    </source>
</evidence>
<sequence length="256" mass="25839">MDLELSGKVAIVTGGSRGIGLAIAKALAREGARVAIGARGAPGLAAAQAALEAAGPGPHLAVAADLGTAEGIEALVGGAVGALGGVDVLVNNVGGSGARTLAAADEADFRAVLERNLAPALRASLRVLPELRRRGGGAIVMVTSIWGREAGGGPSYNVAKAAEQSLAKALGRELAPERIRVNAVAPGSIKFPGGGWERREQADPQGIAEFVRREIPSGRFGTPEEVADVVAFLCSPRASWVTGACWVVDGGQSRAF</sequence>
<dbReference type="RefSeq" id="WP_248355034.1">
    <property type="nucleotide sequence ID" value="NZ_AP025591.1"/>
</dbReference>
<evidence type="ECO:0000313" key="3">
    <source>
        <dbReference type="EMBL" id="BDG05855.1"/>
    </source>
</evidence>
<dbReference type="PANTHER" id="PTHR43639">
    <property type="entry name" value="OXIDOREDUCTASE, SHORT-CHAIN DEHYDROGENASE/REDUCTASE FAMILY (AFU_ORTHOLOGUE AFUA_5G02870)"/>
    <property type="match status" value="1"/>
</dbReference>
<comment type="similarity">
    <text evidence="1">Belongs to the short-chain dehydrogenases/reductases (SDR) family.</text>
</comment>
<dbReference type="CDD" id="cd05233">
    <property type="entry name" value="SDR_c"/>
    <property type="match status" value="1"/>
</dbReference>
<dbReference type="PRINTS" id="PR00080">
    <property type="entry name" value="SDRFAMILY"/>
</dbReference>
<dbReference type="EMBL" id="AP025591">
    <property type="protein sequence ID" value="BDG05855.1"/>
    <property type="molecule type" value="Genomic_DNA"/>
</dbReference>
<dbReference type="Gene3D" id="3.40.50.720">
    <property type="entry name" value="NAD(P)-binding Rossmann-like Domain"/>
    <property type="match status" value="1"/>
</dbReference>
<evidence type="ECO:0000256" key="2">
    <source>
        <dbReference type="ARBA" id="ARBA00023002"/>
    </source>
</evidence>
<accession>A0ABM7X238</accession>
<keyword evidence="4" id="KW-1185">Reference proteome</keyword>
<gene>
    <name evidence="3" type="ORF">AMOR_48510</name>
</gene>
<dbReference type="PRINTS" id="PR00081">
    <property type="entry name" value="GDHRDH"/>
</dbReference>
<dbReference type="SUPFAM" id="SSF51735">
    <property type="entry name" value="NAD(P)-binding Rossmann-fold domains"/>
    <property type="match status" value="1"/>
</dbReference>
<dbReference type="InterPro" id="IPR002347">
    <property type="entry name" value="SDR_fam"/>
</dbReference>
<dbReference type="Pfam" id="PF13561">
    <property type="entry name" value="adh_short_C2"/>
    <property type="match status" value="1"/>
</dbReference>
<proteinExistence type="inferred from homology"/>
<reference evidence="4" key="1">
    <citation type="journal article" date="2022" name="Int. J. Syst. Evol. Microbiol.">
        <title>Anaeromyxobacter oryzae sp. nov., Anaeromyxobacter diazotrophicus sp. nov. and Anaeromyxobacter paludicola sp. nov., isolated from paddy soils.</title>
        <authorList>
            <person name="Itoh H."/>
            <person name="Xu Z."/>
            <person name="Mise K."/>
            <person name="Masuda Y."/>
            <person name="Ushijima N."/>
            <person name="Hayakawa C."/>
            <person name="Shiratori Y."/>
            <person name="Senoo K."/>
        </authorList>
    </citation>
    <scope>NUCLEOTIDE SEQUENCE [LARGE SCALE GENOMIC DNA]</scope>
    <source>
        <strain evidence="4">Red232</strain>
    </source>
</reference>
<name>A0ABM7X238_9BACT</name>
<keyword evidence="2" id="KW-0560">Oxidoreductase</keyword>